<organism evidence="1 2">
    <name type="scientific">Mytilus galloprovincialis</name>
    <name type="common">Mediterranean mussel</name>
    <dbReference type="NCBI Taxonomy" id="29158"/>
    <lineage>
        <taxon>Eukaryota</taxon>
        <taxon>Metazoa</taxon>
        <taxon>Spiralia</taxon>
        <taxon>Lophotrochozoa</taxon>
        <taxon>Mollusca</taxon>
        <taxon>Bivalvia</taxon>
        <taxon>Autobranchia</taxon>
        <taxon>Pteriomorphia</taxon>
        <taxon>Mytilida</taxon>
        <taxon>Mytiloidea</taxon>
        <taxon>Mytilidae</taxon>
        <taxon>Mytilinae</taxon>
        <taxon>Mytilus</taxon>
    </lineage>
</organism>
<evidence type="ECO:0000313" key="1">
    <source>
        <dbReference type="EMBL" id="VDH96212.1"/>
    </source>
</evidence>
<reference evidence="1" key="1">
    <citation type="submission" date="2018-11" db="EMBL/GenBank/DDBJ databases">
        <authorList>
            <person name="Alioto T."/>
            <person name="Alioto T."/>
        </authorList>
    </citation>
    <scope>NUCLEOTIDE SEQUENCE</scope>
</reference>
<comment type="caution">
    <text evidence="1">The sequence shown here is derived from an EMBL/GenBank/DDBJ whole genome shotgun (WGS) entry which is preliminary data.</text>
</comment>
<keyword evidence="2" id="KW-1185">Reference proteome</keyword>
<proteinExistence type="predicted"/>
<dbReference type="EMBL" id="UYJE01000765">
    <property type="protein sequence ID" value="VDH96212.1"/>
    <property type="molecule type" value="Genomic_DNA"/>
</dbReference>
<dbReference type="OrthoDB" id="6200868at2759"/>
<dbReference type="AlphaFoldDB" id="A0A8B6BUS6"/>
<gene>
    <name evidence="1" type="ORF">MGAL_10B022341</name>
</gene>
<sequence length="200" mass="23195">MCHLIVGTEDHVKQLRLLHAVRNDLSKRDDQICITSGSFGEGLDMRGSDLDIMCVYRDKEVYDVKPCLNQHKSYLSMDTEDVKPGFTQLRLDYCVDQILFENCEQFANKFYLSSTIWKPRIPLNEKIIIHGPCFSDRHGYSDIAICLHCKTWVFAARHWITRSNNSWPGYDVKQSIMRHGVLFVPIGVKGSPNEDLEWRI</sequence>
<evidence type="ECO:0000313" key="2">
    <source>
        <dbReference type="Proteomes" id="UP000596742"/>
    </source>
</evidence>
<dbReference type="Proteomes" id="UP000596742">
    <property type="component" value="Unassembled WGS sequence"/>
</dbReference>
<accession>A0A8B6BUS6</accession>
<protein>
    <submittedName>
        <fullName evidence="1">Uncharacterized protein</fullName>
    </submittedName>
</protein>
<name>A0A8B6BUS6_MYTGA</name>